<accession>A0A0E9RU54</accession>
<dbReference type="AlphaFoldDB" id="A0A0E9RU54"/>
<proteinExistence type="predicted"/>
<sequence length="26" mass="3151">MFFILTHIVQCHHIRSKPYINVINII</sequence>
<reference evidence="1" key="1">
    <citation type="submission" date="2014-11" db="EMBL/GenBank/DDBJ databases">
        <authorList>
            <person name="Amaro Gonzalez C."/>
        </authorList>
    </citation>
    <scope>NUCLEOTIDE SEQUENCE</scope>
</reference>
<organism evidence="1">
    <name type="scientific">Anguilla anguilla</name>
    <name type="common">European freshwater eel</name>
    <name type="synonym">Muraena anguilla</name>
    <dbReference type="NCBI Taxonomy" id="7936"/>
    <lineage>
        <taxon>Eukaryota</taxon>
        <taxon>Metazoa</taxon>
        <taxon>Chordata</taxon>
        <taxon>Craniata</taxon>
        <taxon>Vertebrata</taxon>
        <taxon>Euteleostomi</taxon>
        <taxon>Actinopterygii</taxon>
        <taxon>Neopterygii</taxon>
        <taxon>Teleostei</taxon>
        <taxon>Anguilliformes</taxon>
        <taxon>Anguillidae</taxon>
        <taxon>Anguilla</taxon>
    </lineage>
</organism>
<dbReference type="EMBL" id="GBXM01076235">
    <property type="protein sequence ID" value="JAH32342.1"/>
    <property type="molecule type" value="Transcribed_RNA"/>
</dbReference>
<name>A0A0E9RU54_ANGAN</name>
<reference evidence="1" key="2">
    <citation type="journal article" date="2015" name="Fish Shellfish Immunol.">
        <title>Early steps in the European eel (Anguilla anguilla)-Vibrio vulnificus interaction in the gills: Role of the RtxA13 toxin.</title>
        <authorList>
            <person name="Callol A."/>
            <person name="Pajuelo D."/>
            <person name="Ebbesson L."/>
            <person name="Teles M."/>
            <person name="MacKenzie S."/>
            <person name="Amaro C."/>
        </authorList>
    </citation>
    <scope>NUCLEOTIDE SEQUENCE</scope>
</reference>
<evidence type="ECO:0000313" key="1">
    <source>
        <dbReference type="EMBL" id="JAH32342.1"/>
    </source>
</evidence>
<protein>
    <submittedName>
        <fullName evidence="1">Uncharacterized protein</fullName>
    </submittedName>
</protein>